<organism evidence="2 4">
    <name type="scientific">Paenimyroides ceti</name>
    <dbReference type="NCBI Taxonomy" id="395087"/>
    <lineage>
        <taxon>Bacteria</taxon>
        <taxon>Pseudomonadati</taxon>
        <taxon>Bacteroidota</taxon>
        <taxon>Flavobacteriia</taxon>
        <taxon>Flavobacteriales</taxon>
        <taxon>Flavobacteriaceae</taxon>
        <taxon>Paenimyroides</taxon>
    </lineage>
</organism>
<dbReference type="SMART" id="SM00867">
    <property type="entry name" value="YceI"/>
    <property type="match status" value="1"/>
</dbReference>
<evidence type="ECO:0000313" key="3">
    <source>
        <dbReference type="EMBL" id="MDN3709437.1"/>
    </source>
</evidence>
<feature type="domain" description="Lipid/polyisoprenoid-binding YceI-like" evidence="1">
    <location>
        <begin position="5"/>
        <end position="174"/>
    </location>
</feature>
<dbReference type="SUPFAM" id="SSF101874">
    <property type="entry name" value="YceI-like"/>
    <property type="match status" value="1"/>
</dbReference>
<reference evidence="2" key="1">
    <citation type="journal article" date="2014" name="Int. J. Syst. Evol. Microbiol.">
        <title>Complete genome of a new Firmicutes species belonging to the dominant human colonic microbiota ('Ruminococcus bicirculans') reveals two chromosomes and a selective capacity to utilize plant glucans.</title>
        <authorList>
            <consortium name="NISC Comparative Sequencing Program"/>
            <person name="Wegmann U."/>
            <person name="Louis P."/>
            <person name="Goesmann A."/>
            <person name="Henrissat B."/>
            <person name="Duncan S.H."/>
            <person name="Flint H.J."/>
        </authorList>
    </citation>
    <scope>NUCLEOTIDE SEQUENCE</scope>
    <source>
        <strain evidence="2">CECT 7184</strain>
    </source>
</reference>
<proteinExistence type="predicted"/>
<comment type="caution">
    <text evidence="2">The sequence shown here is derived from an EMBL/GenBank/DDBJ whole genome shotgun (WGS) entry which is preliminary data.</text>
</comment>
<dbReference type="PANTHER" id="PTHR34406">
    <property type="entry name" value="PROTEIN YCEI"/>
    <property type="match status" value="1"/>
</dbReference>
<protein>
    <submittedName>
        <fullName evidence="2">YceI family protein</fullName>
    </submittedName>
</protein>
<dbReference type="Gene3D" id="2.40.128.110">
    <property type="entry name" value="Lipid/polyisoprenoid-binding, YceI-like"/>
    <property type="match status" value="1"/>
</dbReference>
<dbReference type="InterPro" id="IPR007372">
    <property type="entry name" value="Lipid/polyisoprenoid-bd_YceI"/>
</dbReference>
<reference evidence="2" key="3">
    <citation type="submission" date="2023-06" db="EMBL/GenBank/DDBJ databases">
        <authorList>
            <person name="Lucena T."/>
            <person name="Sun Q."/>
        </authorList>
    </citation>
    <scope>NUCLEOTIDE SEQUENCE</scope>
    <source>
        <strain evidence="2">CECT 7184</strain>
    </source>
</reference>
<reference evidence="4" key="2">
    <citation type="journal article" date="2019" name="Int. J. Syst. Evol. Microbiol.">
        <title>The Global Catalogue of Microorganisms (GCM) 10K type strain sequencing project: providing services to taxonomists for standard genome sequencing and annotation.</title>
        <authorList>
            <consortium name="The Broad Institute Genomics Platform"/>
            <consortium name="The Broad Institute Genome Sequencing Center for Infectious Disease"/>
            <person name="Wu L."/>
            <person name="Ma J."/>
        </authorList>
    </citation>
    <scope>NUCLEOTIDE SEQUENCE [LARGE SCALE GENOMIC DNA]</scope>
    <source>
        <strain evidence="4">CECT 7184</strain>
    </source>
</reference>
<evidence type="ECO:0000259" key="1">
    <source>
        <dbReference type="SMART" id="SM00867"/>
    </source>
</evidence>
<dbReference type="PANTHER" id="PTHR34406:SF1">
    <property type="entry name" value="PROTEIN YCEI"/>
    <property type="match status" value="1"/>
</dbReference>
<evidence type="ECO:0000313" key="2">
    <source>
        <dbReference type="EMBL" id="MDN3705658.1"/>
    </source>
</evidence>
<evidence type="ECO:0000313" key="4">
    <source>
        <dbReference type="Proteomes" id="UP001242368"/>
    </source>
</evidence>
<dbReference type="Pfam" id="PF04264">
    <property type="entry name" value="YceI"/>
    <property type="match status" value="1"/>
</dbReference>
<sequence>MTQTIWHIDKEHSDVQFKIKHLVISNVTGVFKEFSGVMMTSDHDFDGAQVEFGIEVKSIDTNQPVRDEHLRSSDFFEADVYPKIEFVTTSFKRREEAIFEIIGNLTMKGITKETVFQALYGGKVTTAEGIEKAGFEITGIVDRKEFGITFNALTETGGLMLGEKIHVTANIQMNKQ</sequence>
<dbReference type="EMBL" id="JAUFQU010000035">
    <property type="protein sequence ID" value="MDN3709437.1"/>
    <property type="molecule type" value="Genomic_DNA"/>
</dbReference>
<dbReference type="InterPro" id="IPR036761">
    <property type="entry name" value="TTHA0802/YceI-like_sf"/>
</dbReference>
<keyword evidence="4" id="KW-1185">Reference proteome</keyword>
<dbReference type="EMBL" id="JAUFQU010000001">
    <property type="protein sequence ID" value="MDN3705658.1"/>
    <property type="molecule type" value="Genomic_DNA"/>
</dbReference>
<name>A0ABT8CMH2_9FLAO</name>
<gene>
    <name evidence="2" type="ORF">QW060_00745</name>
    <name evidence="3" type="ORF">QW060_20725</name>
</gene>
<dbReference type="Proteomes" id="UP001242368">
    <property type="component" value="Unassembled WGS sequence"/>
</dbReference>
<dbReference type="RefSeq" id="WP_290361819.1">
    <property type="nucleotide sequence ID" value="NZ_JAUFQU010000001.1"/>
</dbReference>
<accession>A0ABT8CMH2</accession>